<evidence type="ECO:0000313" key="5">
    <source>
        <dbReference type="Proteomes" id="UP001161325"/>
    </source>
</evidence>
<dbReference type="Proteomes" id="UP001161325">
    <property type="component" value="Unassembled WGS sequence"/>
</dbReference>
<gene>
    <name evidence="4" type="ORF">rosag_27630</name>
</gene>
<feature type="compositionally biased region" description="Basic and acidic residues" evidence="1">
    <location>
        <begin position="131"/>
        <end position="146"/>
    </location>
</feature>
<feature type="signal peptide" evidence="2">
    <location>
        <begin position="1"/>
        <end position="32"/>
    </location>
</feature>
<evidence type="ECO:0000256" key="1">
    <source>
        <dbReference type="SAM" id="MobiDB-lite"/>
    </source>
</evidence>
<name>A0AA37QH01_9BACT</name>
<dbReference type="EMBL" id="BRXS01000004">
    <property type="protein sequence ID" value="GLC26250.1"/>
    <property type="molecule type" value="Genomic_DNA"/>
</dbReference>
<dbReference type="Gene3D" id="2.120.10.30">
    <property type="entry name" value="TolB, C-terminal domain"/>
    <property type="match status" value="1"/>
</dbReference>
<comment type="caution">
    <text evidence="4">The sequence shown here is derived from an EMBL/GenBank/DDBJ whole genome shotgun (WGS) entry which is preliminary data.</text>
</comment>
<dbReference type="InterPro" id="IPR054539">
    <property type="entry name" value="Beta-prop_PDH"/>
</dbReference>
<keyword evidence="5" id="KW-1185">Reference proteome</keyword>
<dbReference type="InterPro" id="IPR011042">
    <property type="entry name" value="6-blade_b-propeller_TolB-like"/>
</dbReference>
<feature type="compositionally biased region" description="Low complexity" evidence="1">
    <location>
        <begin position="52"/>
        <end position="66"/>
    </location>
</feature>
<dbReference type="PANTHER" id="PTHR33546:SF1">
    <property type="entry name" value="LARGE, MULTIFUNCTIONAL SECRETED PROTEIN"/>
    <property type="match status" value="1"/>
</dbReference>
<reference evidence="4" key="1">
    <citation type="submission" date="2022-08" db="EMBL/GenBank/DDBJ databases">
        <title>Draft genome sequencing of Roseisolibacter agri AW1220.</title>
        <authorList>
            <person name="Tobiishi Y."/>
            <person name="Tonouchi A."/>
        </authorList>
    </citation>
    <scope>NUCLEOTIDE SEQUENCE</scope>
    <source>
        <strain evidence="4">AW1220</strain>
    </source>
</reference>
<keyword evidence="2" id="KW-0732">Signal</keyword>
<feature type="chain" id="PRO_5041218426" evidence="2">
    <location>
        <begin position="33"/>
        <end position="473"/>
    </location>
</feature>
<sequence length="473" mass="49604">MPDPHRRFPSRVPFAVLAAGALLATACGADSAQERTATGEVERSAAAPGDTPPGDSAPASTATTAKPACAPDDAGITLPAGFCATLFADSVGGARHVAVAPNGDVFVALQSPRRRGPDETGQTPSGGILALRDRDGDGRADTRETFGGRGGSGIALAPGWVYADQGTTIVRHPVPAGQLRPSGAAETIVEGLPTGGHAAHSIVLDGRGTLFVNVGSLSNSCQQKDRGNGSPGADPCTELETRAGVWRYRADQPGQKFAPAARFATGIRNAVAMTLAPDGQLWVAQHGRDQLFQNWGEKFTAAQSAELPAEELMPVRQGDDFGWPYCYYDPTQQKLVLAPEYGGDGKTVGRCAQKKAPVAAFPAHWAPMAVLFYTGRQFPPRYRNGVFVSFHGSWNRAPLPQAGYQVAFLPMSGGRAAGAHETFADGFTGGADRRQPGQALHRPVGLAQSPDGGIYVTDDVRGRIWKIVYVGVN</sequence>
<dbReference type="PROSITE" id="PS51257">
    <property type="entry name" value="PROKAR_LIPOPROTEIN"/>
    <property type="match status" value="1"/>
</dbReference>
<dbReference type="Pfam" id="PF22807">
    <property type="entry name" value="TrAA12"/>
    <property type="match status" value="1"/>
</dbReference>
<dbReference type="RefSeq" id="WP_284350708.1">
    <property type="nucleotide sequence ID" value="NZ_BRXS01000004.1"/>
</dbReference>
<dbReference type="SUPFAM" id="SSF50952">
    <property type="entry name" value="Soluble quinoprotein glucose dehydrogenase"/>
    <property type="match status" value="1"/>
</dbReference>
<evidence type="ECO:0000256" key="2">
    <source>
        <dbReference type="SAM" id="SignalP"/>
    </source>
</evidence>
<proteinExistence type="predicted"/>
<dbReference type="InterPro" id="IPR011041">
    <property type="entry name" value="Quinoprot_gluc/sorb_DH_b-prop"/>
</dbReference>
<feature type="region of interest" description="Disordered" evidence="1">
    <location>
        <begin position="29"/>
        <end position="66"/>
    </location>
</feature>
<dbReference type="PANTHER" id="PTHR33546">
    <property type="entry name" value="LARGE, MULTIFUNCTIONAL SECRETED PROTEIN-RELATED"/>
    <property type="match status" value="1"/>
</dbReference>
<evidence type="ECO:0000313" key="4">
    <source>
        <dbReference type="EMBL" id="GLC26250.1"/>
    </source>
</evidence>
<feature type="domain" description="Pyrroloquinoline quinone-dependent pyranose dehydrogenase beta-propeller" evidence="3">
    <location>
        <begin position="152"/>
        <end position="467"/>
    </location>
</feature>
<accession>A0AA37QH01</accession>
<evidence type="ECO:0000259" key="3">
    <source>
        <dbReference type="Pfam" id="PF22807"/>
    </source>
</evidence>
<organism evidence="4 5">
    <name type="scientific">Roseisolibacter agri</name>
    <dbReference type="NCBI Taxonomy" id="2014610"/>
    <lineage>
        <taxon>Bacteria</taxon>
        <taxon>Pseudomonadati</taxon>
        <taxon>Gemmatimonadota</taxon>
        <taxon>Gemmatimonadia</taxon>
        <taxon>Gemmatimonadales</taxon>
        <taxon>Gemmatimonadaceae</taxon>
        <taxon>Roseisolibacter</taxon>
    </lineage>
</organism>
<feature type="region of interest" description="Disordered" evidence="1">
    <location>
        <begin position="111"/>
        <end position="150"/>
    </location>
</feature>
<dbReference type="AlphaFoldDB" id="A0AA37QH01"/>
<protein>
    <submittedName>
        <fullName evidence="4">L-sorbosone dehydrogenase</fullName>
    </submittedName>
</protein>